<dbReference type="Gene3D" id="2.60.40.10">
    <property type="entry name" value="Immunoglobulins"/>
    <property type="match status" value="10"/>
</dbReference>
<keyword evidence="3" id="KW-0134">Cell wall</keyword>
<feature type="domain" description="Bacterial repeat" evidence="11">
    <location>
        <begin position="2616"/>
        <end position="2690"/>
    </location>
</feature>
<feature type="domain" description="Bacterial repeat" evidence="11">
    <location>
        <begin position="2532"/>
        <end position="2607"/>
    </location>
</feature>
<accession>A0ABU7XC04</accession>
<dbReference type="EMBL" id="JARBCY010000048">
    <property type="protein sequence ID" value="MEF3318615.1"/>
    <property type="molecule type" value="Genomic_DNA"/>
</dbReference>
<dbReference type="InterPro" id="IPR041033">
    <property type="entry name" value="SpaA_PFL_dom_1"/>
</dbReference>
<dbReference type="InterPro" id="IPR044060">
    <property type="entry name" value="Bacterial_rp_domain"/>
</dbReference>
<feature type="domain" description="SpaA-like prealbumin fold" evidence="9">
    <location>
        <begin position="3733"/>
        <end position="3815"/>
    </location>
</feature>
<evidence type="ECO:0000256" key="5">
    <source>
        <dbReference type="ARBA" id="ARBA00022729"/>
    </source>
</evidence>
<keyword evidence="13" id="KW-1185">Reference proteome</keyword>
<sequence>MNNILKRIMSLLLALLMVLEVFSPVAVSAMTLLDEEENHNSIMSEPRMDSKSILVPETKPKKEPDEDILFTKAGVKTEPNKETNKLQETPARQKESSTIIETPEKESPAQVKEPDKAIIEAGRQREQKAEDKLNQAVERAKQAEQNAKASENLNLETTEIEKPGYKAWRVVNRIKAVYKNGKLDCQGLLIEVEDFKGNKKTLTYDDILKDKNIIVNKEIKEGLFGSSELIITTPGLRDIKIDVKVENMKKDKDEKSALSLNKDNSNKLEDKENTEEKEGLLDKIKNFFADDEQTKGLEEDAAREDAKLEFSDLDGINKVDELTEEELEAGLTLYQMPTVSEKAEEGQGFFSFFRSPVRGTGSSDLNLEGKKFTIITRYDISNANGPVKKDQSFTIHLDNKLTVKDESTLPSIKYNNEVIATPKYNPDNTITYTLTKDINENIQIPLNIPVDYNIGKITLDDDGTFTVINKVTGIGVNNPPKDLVPQKIDKNGNPAGSIIEPGRDDVIQIVDPSKNYRLSMDSVGYPVVDNGELKGINWVVKIDSEKDLVNDLGMKMNFTLVEGSGLKEIESVTFSGSNATTEDNGLKGMTGIVDSKHSVITDSTKSIQYNIYTPVSNKQAAYVLDISTVLTKDNNYIGAVRSVMNKGYAKDRIEQATPTRVGINNTTTIQGKFTSNNTAEWTITDGACTNDPHNGMPFESRTIEGNPSNLSGKRIVYGVDITSGKMALKVDEKNGLTSIPTKESNPNTKQAVGSIGVYKFTHNVDESTTPHSYTISGVKLSKFQDLYIDQVWNLPDGLKMPEETFKAVDNSRNQLGTVTVNEGQDGEKTRLVTIPNVKYWDIGPDGTSTMVDHEIVQSYPNGDTVTSGDKTYKYYENVSYYKSDLRLHHIQNSAVDETEGSPSTFTVIKVDSKDAGKRIPGATFKLIGANEKEVVTDANGKAAFTNIAPGTYTLKETKAPTGYKLDQEDKIITISATGEISVSGNNADLSQGVGKTETVEHDKFPNWPDYMNAMHYGKITNDGTNNQVEFYLYLKPIAPRQGGGTDRDTRLGISIPGITIKDVTAYSVYPENRQNVKDKMQDQKVDDTFINTLGNNVIGKEVTENGKILTITGTADAKDNFTGRTGYQIYFPKERFRNDWGFLVKVKANIGKNDSANLYYDWLTNEDTANQTNLQKVVTLSKNTNGSDNNPTITIKNESFTKSPIAVTKFADTKDKDGKRNKLIGAEFTLKDANGNVIANKVTTGQSENPKTNLGEADFGTFPPGTYILEETKAPQGYQKSNVYFEVVVNEKGEVTYNPKFNNGSGAPALEEDYVIEKGEETDTSGKAKITYVNQWLDYQENEPGDIGTKTGVWEAYMLESLKYHADITISNVSPRTRFEIQFDPNLDFTQYFSTFPKIKTRDGKEIADPYFNYKTNLLTYVFNDNSKGLATTTATIDLRGIIPSKFYAKDSGTYNFKIKVSPAEGVSGAEISKDIKADYGRYDTGFGNPAQSNYFRDVYQDDKGNWYVTIMSYYNALGDKNQASRTLSFNWLSTNYQKNRSIADWQANGTRPAYELSDVKIYRTDPSIYWEGDKPLNRNMPLSYGIRPERDPYTYYLAYHTSINSNESKSDRSNNFDLQYDKNQIQTSGSIQQKTPLRIKMPGISKQGEGYVIEQTFKIPDINEFNNHWRAAIMSNGNLKSAFANGVNFNKASAEQSGAEIPKYYKEVVGLINKKYTPGQFKITKLNEANRNEKLNGATFSLEDEGGNKIYRSSGVDGIVEFRDLAPGRYTLEETSAPKEPKEFIKSNKKWNVTVFLDGSVKIVEIGILGADGSYQGDNENVINMEVTNKPTGTNFRVYKKDSDGKTLQGAKFKITKQVKEGEQAFTKESTSDENGIVKFGQLSEGTYLIEETEAPLGYHKLNKKWVLVIDANGNKKVYNHRESGGTTTGLNSILEKPDVYWVDVAGRSLDGWNLYDNRFTGWTGNSPTPFKMGTRIVGINTEEKYVIQRYVINPESANIGKTTATIHREKPEYPNMTWYNGDEVFQVFKLNKPVTGVISDIRLAEYGATDITDSVKGSAKAVAGKYGEPNRLSLDLPATDKPLVIDVKVPYKEESGGVGTGMDWTENGTTYWKSDYYEKVSTIKQAAPVVSGEGSIIGSYISDNSLDVTNDLKTYKFRLKKVKKDNTSVAIEGAEFKLTGPEPSTDAKTITTGKDGMIAYDNLKPGTYKLEETKAAPGYQKANTTWTVTISQDGKTFIRDDNASASPSDPSYNIGLDTSSNAQSRAPINAQLYNESRVLKTALYGQDTNDKENSLVFKSEAEKNEGSIKEKIDAIYGTDKLEELYPNGFAFKEIGMAAYSPEISTELGGLEISEENVPEAQRAGEGWQQVDKTKSTTASHQDSAEIQTKITHINKDTKQFKQVFLLDGSKSKQSPIMFNLRGADSSTSTLGSVQVYQVTSSSNIDNIVTSKSITHQGPYADGNIGGQNITFPKTTNKYAVEITTSYTDNQKLGFEGRFIYDRTGKPNQWKYATSKESYNSANDINKETTYKVTPNIQDNGTVIADPNQNIKAGDKVTLTLKPNDGFVFSKLEVNSTKGTVQTNKVNDTEYTFTMPDSDVTVSVYFIKPQAETFSITVNQPQNGSITANKERAEENETVVLKVNANQNYELESLTVKDDNGQTVKVDMTNYTFTMPASNVTVNATFKPTQYNITTSVNDASLGSVTVDKNKASFGEKVTVTVKPKDNTVEITEVKVGGQPIGPQLQNGQYTFKMPAEDVSIEVTFNKKTYTTYAIGVNRDDGKYRVNILPTESNNGEAKEGEIVKFTAQGVNDNEITKVYAKKSSDGSIVEGLVFDGFNGTFTMPKSPVTIYVEFKYSPLPQDTFRATPDPTMTGGNVTITPSTGKAGTVVRLTVNPWEGYTNTSYSVTKAPNGGNVPIMFDAQGLYFEMPASNVTVYANFKQATQGTLNVTIDSNIQNGSVSVNVAKASEGDKVFLSNKPAAGYELQKYTVTDANGKAVPVTGNMFTMPATGVNVSATFGQVGTEIPANGFAQIFNTQTGLELKVYKRDFYKRPLAGGEFTLQKATDENYTKIESTFGVVKATSAEDGKLLFKDANGNDLDLNLQPGYYLLTETQSPSGYKKAQAPWRIHVYEENGQLKAEYQGPEDTPNTFIDSDKAKDKDGLTTTKSGIKYAARMTYINPETKSYVQRIYVDTRGYTGSGKVNIQITPKYKREEYDTPGAPPKTIKEGVKTAYRSTYQISGIKDGEDPSPSELNNILRYYDISYNNVSVVNTARWRPFDWGFDEDQLNLDKGVYYIDVEGFYDGSIIDGKVTTEYESEASGKLKTDANGKPIKKADYVRNDIKAEDLGKIDINIDFYDGERKFQYPVKVAGAAGYNWTDGGSYQDGNVNYGVTGETAFGKSYTGSGKYPNWISKWWTDKAGNRFETGRIYPALGGGTYKRASTSININSIYKSDKKNPINPEGMNITNDEETYNITFSKHGRDKSTEDLNGEEVTRRRLAGAVFKLQEIVGNTNVDVPGSTIASAFNGYFGFRGLKPGRYVLLEEKAPEGYKPINGPLLYFTIETIKTNSGKIVDPETGKVVNIKTISVKFPGKDETYKLSDLSMIGKDGKSVLIGPVGSGVDSKEISIENTKIVDPKESTKTVLLKDLSIVGKDLDENDNPKVYPFSQIKIIPDSSGYVSLEYDKANGVYQYVPEKSTSEKNGKLVDFVTSGTAKNMGKIVNEKPGNGSVTLNKIDQNGKPVKGVEVNGVLEGAKFKLTNINSGAVLTETVGTDGTLKFKGLNIGQYRLEEVESPNGYINNKQVWNFTVGGKDLDPYAGDAPARKEDISSKITLSTDKDSNDKDETYMTVLNPKNDNLQEEKSGEVHPHLSEVMEFTNTYKLDPNIKVNPGDYFTIQLTDNIDLNGIMQGDPGNLDLFADGVGTIAKADYDKEAGTITYTFTDYAKTYQLAKISNKLKAYINLEKVPKGGNQNVGLGIINQAQKTYKVNVVYDSMTAQKAYGGHDLNLGSKIVKYNPETGEFVHYYYINKNQTFSPMCRFYYSADQDVENLQIGCYYLKDKTDPEIADLMPESFGVDESKLSDFTVRRSKSLLPKGDKEVILFEEGLKKNESYIFKVTGKISGEDKLAYLGHGELKISYVGGGYLNVTRFDQVYAFNNDANAKAELTIQAVNPENRIKFMKTDQDGKPLKGAGFQLQIKSGTNWVQYDDKSSGEDGIFEFTQLKPGEYQLVETQAVDGYKKLETPVMEFTVDKLGKIYKKEIVNNADGTTSTKETEVDGYTPIPIVNKKEQIIKFKKVDVDGKPLAGAEFEVWYKKDKSLEYNNKDLKLYQNSAGDKLVLNKDEKAPAGYNEVKKFTTGDDGLLAFKVYDSGYYALKEIKAPKGYIKPKDPVKEFTLIDGSLKVDGEEQAGAFVTEVKANKEYKWTYTWGFVYCYFTDIDMKYNADNSPITYTKGKSNLTLSGLPKASQPTGDKVSDQGISIYAKLVGKDGTSTTPKKYELALSEYNGREYTSKTIDLFALVKELEGKNNDDPITTDKSLVISMESKLYKSTELDIGSNIVIGDKVKENRSFHIGTKGEENVDHSYSFTTKGEVTADPIDIVNNKGEYPWTGGMGTLIFTVSGLILMSAAAYVYSRKRRASYDD</sequence>
<evidence type="ECO:0000259" key="10">
    <source>
        <dbReference type="Pfam" id="PF17961"/>
    </source>
</evidence>
<evidence type="ECO:0000313" key="12">
    <source>
        <dbReference type="EMBL" id="MEF3318615.1"/>
    </source>
</evidence>
<comment type="subcellular location">
    <subcellularLocation>
        <location evidence="1">Secreted</location>
        <location evidence="1">Cell wall</location>
        <topology evidence="1">Peptidoglycan-anchor</topology>
    </subcellularLocation>
</comment>
<dbReference type="RefSeq" id="WP_332087639.1">
    <property type="nucleotide sequence ID" value="NZ_JARBCY010000048.1"/>
</dbReference>
<feature type="domain" description="Bacterial repeat" evidence="11">
    <location>
        <begin position="2875"/>
        <end position="2945"/>
    </location>
</feature>
<keyword evidence="4" id="KW-0964">Secreted</keyword>
<feature type="domain" description="Bacterial repeat" evidence="11">
    <location>
        <begin position="2957"/>
        <end position="3023"/>
    </location>
</feature>
<dbReference type="Pfam" id="PF18998">
    <property type="entry name" value="Flg_new_2"/>
    <property type="match status" value="5"/>
</dbReference>
<feature type="domain" description="SpaA-like prealbumin fold" evidence="9">
    <location>
        <begin position="2163"/>
        <end position="2240"/>
    </location>
</feature>
<gene>
    <name evidence="12" type="ORF">PV361_07855</name>
</gene>
<dbReference type="Gene3D" id="2.60.40.1280">
    <property type="match status" value="3"/>
</dbReference>
<feature type="domain" description="SpaA-like prealbumin fold" evidence="9">
    <location>
        <begin position="4181"/>
        <end position="4270"/>
    </location>
</feature>
<protein>
    <submittedName>
        <fullName evidence="12">SpaA isopeptide-forming pilin-related protein</fullName>
    </submittedName>
</protein>
<name>A0ABU7XC04_9FIRM</name>
<dbReference type="Pfam" id="PF17961">
    <property type="entry name" value="Big_8"/>
    <property type="match status" value="2"/>
</dbReference>
<keyword evidence="8" id="KW-0812">Transmembrane</keyword>
<feature type="region of interest" description="Disordered" evidence="7">
    <location>
        <begin position="3143"/>
        <end position="3162"/>
    </location>
</feature>
<organism evidence="12 13">
    <name type="scientific">Peptoniphilus grossensis</name>
    <dbReference type="NCBI Taxonomy" id="1465756"/>
    <lineage>
        <taxon>Bacteria</taxon>
        <taxon>Bacillati</taxon>
        <taxon>Bacillota</taxon>
        <taxon>Tissierellia</taxon>
        <taxon>Tissierellales</taxon>
        <taxon>Peptoniphilaceae</taxon>
        <taxon>Peptoniphilus</taxon>
    </lineage>
</organism>
<feature type="domain" description="SpaA-like prealbumin fold" evidence="9">
    <location>
        <begin position="904"/>
        <end position="986"/>
    </location>
</feature>
<feature type="domain" description="SpaA-like prealbumin fold" evidence="9">
    <location>
        <begin position="1836"/>
        <end position="1919"/>
    </location>
</feature>
<feature type="domain" description="SpaA-like prealbumin fold" evidence="9">
    <location>
        <begin position="1720"/>
        <end position="1803"/>
    </location>
</feature>
<dbReference type="Gene3D" id="2.60.40.1290">
    <property type="match status" value="2"/>
</dbReference>
<feature type="domain" description="SDR-like Ig" evidence="10">
    <location>
        <begin position="372"/>
        <end position="451"/>
    </location>
</feature>
<evidence type="ECO:0000256" key="1">
    <source>
        <dbReference type="ARBA" id="ARBA00004168"/>
    </source>
</evidence>
<keyword evidence="8" id="KW-1133">Transmembrane helix</keyword>
<feature type="compositionally biased region" description="Basic and acidic residues" evidence="7">
    <location>
        <begin position="78"/>
        <end position="95"/>
    </location>
</feature>
<evidence type="ECO:0000256" key="3">
    <source>
        <dbReference type="ARBA" id="ARBA00022512"/>
    </source>
</evidence>
<keyword evidence="8" id="KW-0472">Membrane</keyword>
<feature type="domain" description="SpaA-like prealbumin fold" evidence="9">
    <location>
        <begin position="4298"/>
        <end position="4402"/>
    </location>
</feature>
<feature type="domain" description="SpaA-like prealbumin fold" evidence="9">
    <location>
        <begin position="3498"/>
        <end position="3569"/>
    </location>
</feature>
<dbReference type="InterPro" id="IPR011252">
    <property type="entry name" value="Fibrogen-bd_dom1"/>
</dbReference>
<dbReference type="SUPFAM" id="SSF49478">
    <property type="entry name" value="Cna protein B-type domain"/>
    <property type="match status" value="4"/>
</dbReference>
<feature type="region of interest" description="Disordered" evidence="7">
    <location>
        <begin position="74"/>
        <end position="150"/>
    </location>
</feature>
<dbReference type="InterPro" id="IPR008966">
    <property type="entry name" value="Adhesion_dom_sf"/>
</dbReference>
<feature type="region of interest" description="Disordered" evidence="7">
    <location>
        <begin position="254"/>
        <end position="275"/>
    </location>
</feature>
<proteinExistence type="inferred from homology"/>
<evidence type="ECO:0000256" key="6">
    <source>
        <dbReference type="ARBA" id="ARBA00023088"/>
    </source>
</evidence>
<dbReference type="Pfam" id="PF17802">
    <property type="entry name" value="SpaA"/>
    <property type="match status" value="10"/>
</dbReference>
<evidence type="ECO:0000256" key="4">
    <source>
        <dbReference type="ARBA" id="ARBA00022525"/>
    </source>
</evidence>
<feature type="compositionally biased region" description="Basic and acidic residues" evidence="7">
    <location>
        <begin position="264"/>
        <end position="275"/>
    </location>
</feature>
<keyword evidence="6" id="KW-0572">Peptidoglycan-anchor</keyword>
<feature type="compositionally biased region" description="Basic and acidic residues" evidence="7">
    <location>
        <begin position="102"/>
        <end position="142"/>
    </location>
</feature>
<dbReference type="PANTHER" id="PTHR36108:SF13">
    <property type="entry name" value="COLOSSIN-B-RELATED"/>
    <property type="match status" value="1"/>
</dbReference>
<feature type="domain" description="SpaA-like prealbumin fold" evidence="9">
    <location>
        <begin position="3045"/>
        <end position="3143"/>
    </location>
</feature>
<evidence type="ECO:0000259" key="11">
    <source>
        <dbReference type="Pfam" id="PF18998"/>
    </source>
</evidence>
<comment type="similarity">
    <text evidence="2">Belongs to the serine-aspartate repeat-containing protein (SDr) family.</text>
</comment>
<feature type="domain" description="SpaA-like prealbumin fold" evidence="9">
    <location>
        <begin position="1215"/>
        <end position="1296"/>
    </location>
</feature>
<evidence type="ECO:0000313" key="13">
    <source>
        <dbReference type="Proteomes" id="UP001328425"/>
    </source>
</evidence>
<evidence type="ECO:0000256" key="7">
    <source>
        <dbReference type="SAM" id="MobiDB-lite"/>
    </source>
</evidence>
<evidence type="ECO:0000256" key="2">
    <source>
        <dbReference type="ARBA" id="ARBA00007257"/>
    </source>
</evidence>
<feature type="transmembrane region" description="Helical" evidence="8">
    <location>
        <begin position="4615"/>
        <end position="4639"/>
    </location>
</feature>
<evidence type="ECO:0000259" key="9">
    <source>
        <dbReference type="Pfam" id="PF17802"/>
    </source>
</evidence>
<feature type="domain" description="Bacterial repeat" evidence="11">
    <location>
        <begin position="2695"/>
        <end position="2769"/>
    </location>
</feature>
<feature type="domain" description="SDR-like Ig" evidence="10">
    <location>
        <begin position="3874"/>
        <end position="3975"/>
    </location>
</feature>
<dbReference type="InterPro" id="IPR041171">
    <property type="entry name" value="SDR_Ig"/>
</dbReference>
<reference evidence="12 13" key="1">
    <citation type="submission" date="2022-11" db="EMBL/GenBank/DDBJ databases">
        <title>The First Case of Preauricular Fistular Abscess Caused by Peptoniphilus grossensis.</title>
        <authorList>
            <person name="Byun J.-H."/>
        </authorList>
    </citation>
    <scope>NUCLEOTIDE SEQUENCE [LARGE SCALE GENOMIC DNA]</scope>
    <source>
        <strain evidence="12 13">GYB008</strain>
    </source>
</reference>
<comment type="caution">
    <text evidence="12">The sequence shown here is derived from an EMBL/GenBank/DDBJ whole genome shotgun (WGS) entry which is preliminary data.</text>
</comment>
<evidence type="ECO:0000256" key="8">
    <source>
        <dbReference type="SAM" id="Phobius"/>
    </source>
</evidence>
<dbReference type="InterPro" id="IPR013783">
    <property type="entry name" value="Ig-like_fold"/>
</dbReference>
<dbReference type="SUPFAM" id="SSF49401">
    <property type="entry name" value="Bacterial adhesins"/>
    <property type="match status" value="3"/>
</dbReference>
<dbReference type="PANTHER" id="PTHR36108">
    <property type="entry name" value="COLOSSIN-B-RELATED"/>
    <property type="match status" value="1"/>
</dbReference>
<keyword evidence="5" id="KW-0732">Signal</keyword>
<dbReference type="Proteomes" id="UP001328425">
    <property type="component" value="Unassembled WGS sequence"/>
</dbReference>